<evidence type="ECO:0000313" key="2">
    <source>
        <dbReference type="EMBL" id="JAC85198.1"/>
    </source>
</evidence>
<sequence length="71" mass="8544">VKVTMLTGKLLLVTTLFNMVLLLTSNCIAHPVSNPQDVEKQMRQTPQTHCLRFRKFDMIRRCRRYRVRRQR</sequence>
<dbReference type="EMBL" id="GBGD01003691">
    <property type="protein sequence ID" value="JAC85198.1"/>
    <property type="molecule type" value="mRNA"/>
</dbReference>
<feature type="chain" id="PRO_5001660369" evidence="1">
    <location>
        <begin position="30"/>
        <end position="71"/>
    </location>
</feature>
<name>A0A069DMB7_9HEMI</name>
<proteinExistence type="evidence at transcript level"/>
<keyword evidence="1" id="KW-0732">Signal</keyword>
<protein>
    <submittedName>
        <fullName evidence="2">Putative conserved secreted protein</fullName>
    </submittedName>
</protein>
<feature type="non-terminal residue" evidence="2">
    <location>
        <position position="1"/>
    </location>
</feature>
<organism evidence="2">
    <name type="scientific">Panstrongylus megistus</name>
    <dbReference type="NCBI Taxonomy" id="65343"/>
    <lineage>
        <taxon>Eukaryota</taxon>
        <taxon>Metazoa</taxon>
        <taxon>Ecdysozoa</taxon>
        <taxon>Arthropoda</taxon>
        <taxon>Hexapoda</taxon>
        <taxon>Insecta</taxon>
        <taxon>Pterygota</taxon>
        <taxon>Neoptera</taxon>
        <taxon>Paraneoptera</taxon>
        <taxon>Hemiptera</taxon>
        <taxon>Heteroptera</taxon>
        <taxon>Panheteroptera</taxon>
        <taxon>Cimicomorpha</taxon>
        <taxon>Reduviidae</taxon>
        <taxon>Triatominae</taxon>
        <taxon>Panstrongylus</taxon>
    </lineage>
</organism>
<feature type="signal peptide" evidence="1">
    <location>
        <begin position="1"/>
        <end position="29"/>
    </location>
</feature>
<reference evidence="2" key="1">
    <citation type="journal article" date="2015" name="J. Med. Entomol.">
        <title>A Deep Insight Into the Sialotranscriptome of the Chagas Disease Vector, Panstrongylus megistus (Hemiptera: Heteroptera).</title>
        <authorList>
            <person name="Ribeiro J.M."/>
            <person name="Schwarz A."/>
            <person name="Francischetti I.M."/>
        </authorList>
    </citation>
    <scope>NUCLEOTIDE SEQUENCE</scope>
    <source>
        <tissue evidence="2">Salivary glands</tissue>
    </source>
</reference>
<dbReference type="AlphaFoldDB" id="A0A069DMB7"/>
<evidence type="ECO:0000256" key="1">
    <source>
        <dbReference type="SAM" id="SignalP"/>
    </source>
</evidence>
<accession>A0A069DMB7</accession>